<dbReference type="PANTHER" id="PTHR46503:SF1">
    <property type="entry name" value="INTER-ALPHA-TRYPSIN INHIBITOR HEAVY CHAIN-LIKE PROTEIN"/>
    <property type="match status" value="1"/>
</dbReference>
<sequence length="182" mass="19724">MVLAKQQLDLLTAKAWLSENKQLERKAVKLSIQNSIPSEYTRMVLLQTSLDKIDPAEQGLESLISIDVYRQAKKKPTKQSIPDERSGAPLRGLTLGFGDVAATRDNLTEGFGVIKAPEKFEIFEKAAGCCGRLADCVCCMCFIKACSKMNDQCAVVLVQLCAAVACLGCFECCSELCCGGSD</sequence>
<gene>
    <name evidence="1" type="primary">gb20173</name>
    <name evidence="1" type="ORF">PR202_gb20173</name>
</gene>
<dbReference type="AlphaFoldDB" id="A0AAV5FA20"/>
<comment type="caution">
    <text evidence="1">The sequence shown here is derived from an EMBL/GenBank/DDBJ whole genome shotgun (WGS) entry which is preliminary data.</text>
</comment>
<reference evidence="1" key="2">
    <citation type="submission" date="2021-12" db="EMBL/GenBank/DDBJ databases">
        <title>Resequencing data analysis of finger millet.</title>
        <authorList>
            <person name="Hatakeyama M."/>
            <person name="Aluri S."/>
            <person name="Balachadran M.T."/>
            <person name="Sivarajan S.R."/>
            <person name="Poveda L."/>
            <person name="Shimizu-Inatsugi R."/>
            <person name="Schlapbach R."/>
            <person name="Sreeman S.M."/>
            <person name="Shimizu K.K."/>
        </authorList>
    </citation>
    <scope>NUCLEOTIDE SEQUENCE</scope>
</reference>
<dbReference type="Proteomes" id="UP001054889">
    <property type="component" value="Unassembled WGS sequence"/>
</dbReference>
<name>A0AAV5FA20_ELECO</name>
<evidence type="ECO:0000313" key="1">
    <source>
        <dbReference type="EMBL" id="GJN31737.1"/>
    </source>
</evidence>
<organism evidence="1 2">
    <name type="scientific">Eleusine coracana subsp. coracana</name>
    <dbReference type="NCBI Taxonomy" id="191504"/>
    <lineage>
        <taxon>Eukaryota</taxon>
        <taxon>Viridiplantae</taxon>
        <taxon>Streptophyta</taxon>
        <taxon>Embryophyta</taxon>
        <taxon>Tracheophyta</taxon>
        <taxon>Spermatophyta</taxon>
        <taxon>Magnoliopsida</taxon>
        <taxon>Liliopsida</taxon>
        <taxon>Poales</taxon>
        <taxon>Poaceae</taxon>
        <taxon>PACMAD clade</taxon>
        <taxon>Chloridoideae</taxon>
        <taxon>Cynodonteae</taxon>
        <taxon>Eleusininae</taxon>
        <taxon>Eleusine</taxon>
    </lineage>
</organism>
<keyword evidence="2" id="KW-1185">Reference proteome</keyword>
<dbReference type="EMBL" id="BQKI01000082">
    <property type="protein sequence ID" value="GJN31737.1"/>
    <property type="molecule type" value="Genomic_DNA"/>
</dbReference>
<evidence type="ECO:0000313" key="2">
    <source>
        <dbReference type="Proteomes" id="UP001054889"/>
    </source>
</evidence>
<accession>A0AAV5FA20</accession>
<reference evidence="1" key="1">
    <citation type="journal article" date="2018" name="DNA Res.">
        <title>Multiple hybrid de novo genome assembly of finger millet, an orphan allotetraploid crop.</title>
        <authorList>
            <person name="Hatakeyama M."/>
            <person name="Aluri S."/>
            <person name="Balachadran M.T."/>
            <person name="Sivarajan S.R."/>
            <person name="Patrignani A."/>
            <person name="Gruter S."/>
            <person name="Poveda L."/>
            <person name="Shimizu-Inatsugi R."/>
            <person name="Baeten J."/>
            <person name="Francoijs K.J."/>
            <person name="Nataraja K.N."/>
            <person name="Reddy Y.A.N."/>
            <person name="Phadnis S."/>
            <person name="Ravikumar R.L."/>
            <person name="Schlapbach R."/>
            <person name="Sreeman S.M."/>
            <person name="Shimizu K.K."/>
        </authorList>
    </citation>
    <scope>NUCLEOTIDE SEQUENCE</scope>
</reference>
<protein>
    <submittedName>
        <fullName evidence="1">Uncharacterized protein</fullName>
    </submittedName>
</protein>
<dbReference type="PANTHER" id="PTHR46503">
    <property type="entry name" value="INTER-ALPHA-TRYPSIN INHIBITOR HEAVY CHAIN-LIKE PROTEIN"/>
    <property type="match status" value="1"/>
</dbReference>
<proteinExistence type="predicted"/>